<name>A0A413JVT2_BACFG</name>
<dbReference type="Proteomes" id="UP000284614">
    <property type="component" value="Unassembled WGS sequence"/>
</dbReference>
<reference evidence="1 2" key="1">
    <citation type="submission" date="2018-08" db="EMBL/GenBank/DDBJ databases">
        <title>A genome reference for cultivated species of the human gut microbiota.</title>
        <authorList>
            <person name="Zou Y."/>
            <person name="Xue W."/>
            <person name="Luo G."/>
        </authorList>
    </citation>
    <scope>NUCLEOTIDE SEQUENCE [LARGE SCALE GENOMIC DNA]</scope>
    <source>
        <strain evidence="1 2">OF01-1</strain>
    </source>
</reference>
<dbReference type="InterPro" id="IPR008878">
    <property type="entry name" value="Transposase_IS66_Orf2"/>
</dbReference>
<comment type="caution">
    <text evidence="1">The sequence shown here is derived from an EMBL/GenBank/DDBJ whole genome shotgun (WGS) entry which is preliminary data.</text>
</comment>
<evidence type="ECO:0008006" key="3">
    <source>
        <dbReference type="Google" id="ProtNLM"/>
    </source>
</evidence>
<proteinExistence type="predicted"/>
<dbReference type="AlphaFoldDB" id="A0A413JVT2"/>
<accession>A0A413JVT2</accession>
<dbReference type="EMBL" id="QSDG01000014">
    <property type="protein sequence ID" value="RGY67434.1"/>
    <property type="molecule type" value="Genomic_DNA"/>
</dbReference>
<evidence type="ECO:0000313" key="2">
    <source>
        <dbReference type="Proteomes" id="UP000284614"/>
    </source>
</evidence>
<dbReference type="RefSeq" id="WP_005821897.1">
    <property type="nucleotide sequence ID" value="NZ_JAGJHN010000014.1"/>
</dbReference>
<sequence>MLNITGLNRFFFVRNFHDMRCKYDKVLSIIHQQLNREPEDGDVFIVMPKDLRLVRLFSYDQLSYSMFEKRFRRGYKFMYVTAFFRKEAEGTGGYSCTF</sequence>
<protein>
    <recommendedName>
        <fullName evidence="3">Transposase</fullName>
    </recommendedName>
</protein>
<dbReference type="Pfam" id="PF05717">
    <property type="entry name" value="TnpB_IS66"/>
    <property type="match status" value="1"/>
</dbReference>
<organism evidence="1 2">
    <name type="scientific">Bacteroides fragilis</name>
    <dbReference type="NCBI Taxonomy" id="817"/>
    <lineage>
        <taxon>Bacteria</taxon>
        <taxon>Pseudomonadati</taxon>
        <taxon>Bacteroidota</taxon>
        <taxon>Bacteroidia</taxon>
        <taxon>Bacteroidales</taxon>
        <taxon>Bacteroidaceae</taxon>
        <taxon>Bacteroides</taxon>
    </lineage>
</organism>
<gene>
    <name evidence="1" type="ORF">DXA27_15170</name>
</gene>
<evidence type="ECO:0000313" key="1">
    <source>
        <dbReference type="EMBL" id="RGY67434.1"/>
    </source>
</evidence>